<feature type="region of interest" description="Disordered" evidence="1">
    <location>
        <begin position="1"/>
        <end position="53"/>
    </location>
</feature>
<dbReference type="OrthoDB" id="9834165at2759"/>
<proteinExistence type="predicted"/>
<feature type="compositionally biased region" description="Basic and acidic residues" evidence="1">
    <location>
        <begin position="44"/>
        <end position="53"/>
    </location>
</feature>
<protein>
    <submittedName>
        <fullName evidence="2">Alternative protein NXPH4</fullName>
    </submittedName>
</protein>
<dbReference type="EMBL" id="HF583898">
    <property type="protein sequence ID" value="CCQ43395.1"/>
    <property type="molecule type" value="Genomic_DNA"/>
</dbReference>
<sequence>MSPTPSTLGAEGNGFSGPSASVGALFLMRSARKAGVAPSSTPQSERDKSAAPE</sequence>
<evidence type="ECO:0000313" key="2">
    <source>
        <dbReference type="EMBL" id="CCQ43395.1"/>
    </source>
</evidence>
<dbReference type="ChiTaRS" id="NXPH4">
    <property type="organism name" value="human"/>
</dbReference>
<accession>L8E7Y3</accession>
<dbReference type="AlphaFoldDB" id="L8E7Y3"/>
<organism evidence="2">
    <name type="scientific">Homo sapiens</name>
    <name type="common">Human</name>
    <dbReference type="NCBI Taxonomy" id="9606"/>
    <lineage>
        <taxon>Eukaryota</taxon>
        <taxon>Metazoa</taxon>
        <taxon>Chordata</taxon>
        <taxon>Craniata</taxon>
        <taxon>Vertebrata</taxon>
        <taxon>Euteleostomi</taxon>
        <taxon>Mammalia</taxon>
        <taxon>Eutheria</taxon>
        <taxon>Euarchontoglires</taxon>
        <taxon>Primates</taxon>
        <taxon>Haplorrhini</taxon>
        <taxon>Catarrhini</taxon>
        <taxon>Hominidae</taxon>
        <taxon>Homo</taxon>
    </lineage>
</organism>
<evidence type="ECO:0000256" key="1">
    <source>
        <dbReference type="SAM" id="MobiDB-lite"/>
    </source>
</evidence>
<name>L8E7Y3_HUMAN</name>
<gene>
    <name evidence="2" type="primary">NXPH4</name>
</gene>
<reference evidence="2" key="1">
    <citation type="journal article" date="2013" name="PLoS ONE">
        <title>Direct detection of alternative open reading frames translation products in human significantly expands the proteome.</title>
        <authorList>
            <person name="Vanderperre B."/>
            <person name="Lucier J.-F."/>
            <person name="Motard J."/>
            <person name="Tremblay G."/>
            <person name="Vanderperre S."/>
            <person name="Wisztorski M."/>
            <person name="Salzet M."/>
            <person name="Boisvert F.-M."/>
            <person name="Roucou X."/>
        </authorList>
    </citation>
    <scope>NUCLEOTIDE SEQUENCE</scope>
</reference>